<protein>
    <submittedName>
        <fullName evidence="1">Uncharacterized protein</fullName>
    </submittedName>
</protein>
<dbReference type="AlphaFoldDB" id="A0A015ZLK4"/>
<comment type="caution">
    <text evidence="1">The sequence shown here is derived from an EMBL/GenBank/DDBJ whole genome shotgun (WGS) entry which is preliminary data.</text>
</comment>
<evidence type="ECO:0000313" key="2">
    <source>
        <dbReference type="Proteomes" id="UP000022272"/>
    </source>
</evidence>
<proteinExistence type="predicted"/>
<dbReference type="EMBL" id="JGDM01000028">
    <property type="protein sequence ID" value="EXZ45292.1"/>
    <property type="molecule type" value="Genomic_DNA"/>
</dbReference>
<organism evidence="1 2">
    <name type="scientific">Bacteroides fragilis str. 2-F-2 #4</name>
    <dbReference type="NCBI Taxonomy" id="1339280"/>
    <lineage>
        <taxon>Bacteria</taxon>
        <taxon>Pseudomonadati</taxon>
        <taxon>Bacteroidota</taxon>
        <taxon>Bacteroidia</taxon>
        <taxon>Bacteroidales</taxon>
        <taxon>Bacteroidaceae</taxon>
        <taxon>Bacteroides</taxon>
    </lineage>
</organism>
<name>A0A015ZLK4_BACFG</name>
<dbReference type="Proteomes" id="UP000022272">
    <property type="component" value="Unassembled WGS sequence"/>
</dbReference>
<sequence length="55" mass="6289">MCEEQDHRDGYPAENEYQPGAQRIALPGFGQAGEILEYALYIEYAFGCFHESFII</sequence>
<reference evidence="1 2" key="1">
    <citation type="submission" date="2014-02" db="EMBL/GenBank/DDBJ databases">
        <authorList>
            <person name="Sears C."/>
            <person name="Carroll K."/>
            <person name="Sack B.R."/>
            <person name="Qadri F."/>
            <person name="Myers L.L."/>
            <person name="Chung G.-T."/>
            <person name="Escheverria P."/>
            <person name="Fraser C.M."/>
            <person name="Sadzewicz L."/>
            <person name="Shefchek K.A."/>
            <person name="Tallon L."/>
            <person name="Das S.P."/>
            <person name="Daugherty S."/>
            <person name="Mongodin E.F."/>
        </authorList>
    </citation>
    <scope>NUCLEOTIDE SEQUENCE [LARGE SCALE GENOMIC DNA]</scope>
    <source>
        <strain evidence="1 2">2-F-2 #4</strain>
    </source>
</reference>
<accession>A0A015ZLK4</accession>
<evidence type="ECO:0000313" key="1">
    <source>
        <dbReference type="EMBL" id="EXZ45292.1"/>
    </source>
</evidence>
<gene>
    <name evidence="1" type="ORF">M076_1503</name>
</gene>